<accession>X2G9W8</accession>
<dbReference type="InterPro" id="IPR004118">
    <property type="entry name" value="HEV_TT_vir_Orf2/Gyrovir_Vp2_N"/>
</dbReference>
<feature type="region of interest" description="Disordered" evidence="1">
    <location>
        <begin position="65"/>
        <end position="85"/>
    </location>
</feature>
<sequence length="110" mass="12609">MGKVLKICLTLCLFYSMNIDEDFIYKEDQWLCMVRQTHELFCQCTSWTSHLGKLLDFNHPGWHGESQEDLLGGEGPTTENHGEPTDEELLAALEEQEDGGEAENNTRLEF</sequence>
<evidence type="ECO:0000256" key="1">
    <source>
        <dbReference type="SAM" id="MobiDB-lite"/>
    </source>
</evidence>
<feature type="domain" description="Hepatitis TT virus Orf2/Gyrovirus Vp2 N-terminal" evidence="2">
    <location>
        <begin position="26"/>
        <end position="54"/>
    </location>
</feature>
<dbReference type="Pfam" id="PF02957">
    <property type="entry name" value="TT_ORF2-like"/>
    <property type="match status" value="1"/>
</dbReference>
<reference evidence="5 6" key="1">
    <citation type="journal article" date="2014" name="J. Gen. Virol.">
        <title>Identification of novel anelloviruses with broad diversity in UK rodents.</title>
        <authorList>
            <person name="Nishiyama S."/>
            <person name="Dutia B.M."/>
            <person name="Stewart J.P."/>
            <person name="Meredith A.L."/>
            <person name="Shaw D.J."/>
            <person name="Simmonds P."/>
            <person name="Sharp C.P."/>
        </authorList>
    </citation>
    <scope>NUCLEOTIDE SEQUENCE [LARGE SCALE GENOMIC DNA]</scope>
    <source>
        <strain evidence="3">MA_ML79_Li_1</strain>
        <strain evidence="4">MA_ML79_Li_2</strain>
    </source>
</reference>
<dbReference type="EMBL" id="KJ194627">
    <property type="protein sequence ID" value="AHN14896.1"/>
    <property type="molecule type" value="Genomic_DNA"/>
</dbReference>
<evidence type="ECO:0000313" key="6">
    <source>
        <dbReference type="Proteomes" id="UP000124123"/>
    </source>
</evidence>
<dbReference type="EMBL" id="KJ194628">
    <property type="protein sequence ID" value="AHN14900.1"/>
    <property type="molecule type" value="Genomic_DNA"/>
</dbReference>
<protein>
    <submittedName>
        <fullName evidence="4">ORF2</fullName>
    </submittedName>
</protein>
<dbReference type="Proteomes" id="UP000124123">
    <property type="component" value="Genome"/>
</dbReference>
<name>X2G9W8_9VIRU</name>
<evidence type="ECO:0000313" key="3">
    <source>
        <dbReference type="EMBL" id="AHN14896.1"/>
    </source>
</evidence>
<evidence type="ECO:0000259" key="2">
    <source>
        <dbReference type="Pfam" id="PF02957"/>
    </source>
</evidence>
<organism evidence="4 6">
    <name type="scientific">Rodent Torque teno virus 1</name>
    <dbReference type="NCBI Taxonomy" id="1514664"/>
    <lineage>
        <taxon>Viruses</taxon>
        <taxon>Monodnaviria</taxon>
        <taxon>Shotokuvirae</taxon>
        <taxon>Commensaviricota</taxon>
        <taxon>Cardeaviricetes</taxon>
        <taxon>Sanitavirales</taxon>
        <taxon>Anelloviridae</taxon>
        <taxon>Rhotorquevirus</taxon>
        <taxon>Rhotorquevirus murid1</taxon>
        <taxon>Torque teno rodent virus 1</taxon>
    </lineage>
</organism>
<evidence type="ECO:0000313" key="5">
    <source>
        <dbReference type="Proteomes" id="UP000114776"/>
    </source>
</evidence>
<dbReference type="Proteomes" id="UP000114776">
    <property type="component" value="Genome"/>
</dbReference>
<proteinExistence type="predicted"/>
<evidence type="ECO:0000313" key="4">
    <source>
        <dbReference type="EMBL" id="AHN14900.1"/>
    </source>
</evidence>